<evidence type="ECO:0000259" key="3">
    <source>
        <dbReference type="Pfam" id="PF01370"/>
    </source>
</evidence>
<dbReference type="CDD" id="cd05227">
    <property type="entry name" value="AR_SDR_e"/>
    <property type="match status" value="1"/>
</dbReference>
<evidence type="ECO:0000256" key="2">
    <source>
        <dbReference type="ARBA" id="ARBA00023445"/>
    </source>
</evidence>
<dbReference type="PANTHER" id="PTHR10366:SF564">
    <property type="entry name" value="STEROL-4-ALPHA-CARBOXYLATE 3-DEHYDROGENASE, DECARBOXYLATING"/>
    <property type="match status" value="1"/>
</dbReference>
<dbReference type="InterPro" id="IPR036291">
    <property type="entry name" value="NAD(P)-bd_dom_sf"/>
</dbReference>
<dbReference type="InterPro" id="IPR002052">
    <property type="entry name" value="DNA_methylase_N6_adenine_CS"/>
</dbReference>
<dbReference type="SUPFAM" id="SSF51735">
    <property type="entry name" value="NAD(P)-binding Rossmann-fold domains"/>
    <property type="match status" value="1"/>
</dbReference>
<dbReference type="Gene3D" id="3.40.50.720">
    <property type="entry name" value="NAD(P)-binding Rossmann-like Domain"/>
    <property type="match status" value="1"/>
</dbReference>
<accession>A0ABR1K495</accession>
<evidence type="ECO:0000256" key="1">
    <source>
        <dbReference type="ARBA" id="ARBA00023002"/>
    </source>
</evidence>
<protein>
    <recommendedName>
        <fullName evidence="3">NAD-dependent epimerase/dehydratase domain-containing protein</fullName>
    </recommendedName>
</protein>
<keyword evidence="1" id="KW-0560">Oxidoreductase</keyword>
<dbReference type="Pfam" id="PF01370">
    <property type="entry name" value="Epimerase"/>
    <property type="match status" value="1"/>
</dbReference>
<sequence>MISFLTQPVSVLSDDEFGGSIDVEAYQTSGSLKQKKNIPLNPKMPIVSRGSKVLVSGANGFIAVWLVRSLLEKGYIVRGTVRSESKAEFLKNLFKDYGDKFETIVVSDITADGAFDEAVKGMDAVEHTASPFHFRADDPEELIKPAVKGTIGILESILKHGQNVKRVVVTSSTAAVTRAVSSPTVFSEADWNDLAVKEVEDKGRAAPDPVKYLASKTLAEKVAWDFYNKNKSRITWDLVVLNPPYVFGPSIQDVPNPSVLGTSAAAWYENVVTGTKDPEAGDGANDKGNSWVDVRDLAEAHIRALEREEAGGERIIVSAGPFKYQEWLDVANSLKPSPIPSHPNLPKGNPGSTNKIYLSQVDASKSGRILGMVAGPEGSELGLTGERIRYRTKEECTRDTLADFEAKGW</sequence>
<organism evidence="4 5">
    <name type="scientific">Marasmiellus scandens</name>
    <dbReference type="NCBI Taxonomy" id="2682957"/>
    <lineage>
        <taxon>Eukaryota</taxon>
        <taxon>Fungi</taxon>
        <taxon>Dikarya</taxon>
        <taxon>Basidiomycota</taxon>
        <taxon>Agaricomycotina</taxon>
        <taxon>Agaricomycetes</taxon>
        <taxon>Agaricomycetidae</taxon>
        <taxon>Agaricales</taxon>
        <taxon>Marasmiineae</taxon>
        <taxon>Omphalotaceae</taxon>
        <taxon>Marasmiellus</taxon>
    </lineage>
</organism>
<feature type="domain" description="NAD-dependent epimerase/dehydratase" evidence="3">
    <location>
        <begin position="53"/>
        <end position="316"/>
    </location>
</feature>
<dbReference type="EMBL" id="JBANRG010000001">
    <property type="protein sequence ID" value="KAK7471937.1"/>
    <property type="molecule type" value="Genomic_DNA"/>
</dbReference>
<comment type="caution">
    <text evidence="4">The sequence shown here is derived from an EMBL/GenBank/DDBJ whole genome shotgun (WGS) entry which is preliminary data.</text>
</comment>
<reference evidence="4 5" key="1">
    <citation type="submission" date="2024-01" db="EMBL/GenBank/DDBJ databases">
        <title>A draft genome for the cacao thread blight pathogen Marasmiellus scandens.</title>
        <authorList>
            <person name="Baruah I.K."/>
            <person name="Leung J."/>
            <person name="Bukari Y."/>
            <person name="Amoako-Attah I."/>
            <person name="Meinhardt L.W."/>
            <person name="Bailey B.A."/>
            <person name="Cohen S.P."/>
        </authorList>
    </citation>
    <scope>NUCLEOTIDE SEQUENCE [LARGE SCALE GENOMIC DNA]</scope>
    <source>
        <strain evidence="4 5">GH-19</strain>
    </source>
</reference>
<gene>
    <name evidence="4" type="ORF">VKT23_000043</name>
</gene>
<dbReference type="PANTHER" id="PTHR10366">
    <property type="entry name" value="NAD DEPENDENT EPIMERASE/DEHYDRATASE"/>
    <property type="match status" value="1"/>
</dbReference>
<evidence type="ECO:0000313" key="5">
    <source>
        <dbReference type="Proteomes" id="UP001498398"/>
    </source>
</evidence>
<comment type="similarity">
    <text evidence="2">Belongs to the NAD(P)-dependent epimerase/dehydratase family. Dihydroflavonol-4-reductase subfamily.</text>
</comment>
<dbReference type="Proteomes" id="UP001498398">
    <property type="component" value="Unassembled WGS sequence"/>
</dbReference>
<dbReference type="PROSITE" id="PS00092">
    <property type="entry name" value="N6_MTASE"/>
    <property type="match status" value="1"/>
</dbReference>
<name>A0ABR1K495_9AGAR</name>
<dbReference type="InterPro" id="IPR001509">
    <property type="entry name" value="Epimerase_deHydtase"/>
</dbReference>
<evidence type="ECO:0000313" key="4">
    <source>
        <dbReference type="EMBL" id="KAK7471937.1"/>
    </source>
</evidence>
<proteinExistence type="inferred from homology"/>
<dbReference type="InterPro" id="IPR050425">
    <property type="entry name" value="NAD(P)_dehydrat-like"/>
</dbReference>
<keyword evidence="5" id="KW-1185">Reference proteome</keyword>